<dbReference type="CDD" id="cd06225">
    <property type="entry name" value="HAMP"/>
    <property type="match status" value="1"/>
</dbReference>
<dbReference type="PRINTS" id="PR00344">
    <property type="entry name" value="BCTRLSENSOR"/>
</dbReference>
<keyword evidence="5" id="KW-0808">Transferase</keyword>
<dbReference type="InterPro" id="IPR050428">
    <property type="entry name" value="TCS_sensor_his_kinase"/>
</dbReference>
<dbReference type="AlphaFoldDB" id="A0A6G3WPK7"/>
<dbReference type="Pfam" id="PF02518">
    <property type="entry name" value="HATPase_c"/>
    <property type="match status" value="1"/>
</dbReference>
<evidence type="ECO:0000259" key="13">
    <source>
        <dbReference type="PROSITE" id="PS50109"/>
    </source>
</evidence>
<evidence type="ECO:0000256" key="7">
    <source>
        <dbReference type="ARBA" id="ARBA00022777"/>
    </source>
</evidence>
<dbReference type="SMART" id="SM00304">
    <property type="entry name" value="HAMP"/>
    <property type="match status" value="1"/>
</dbReference>
<dbReference type="SUPFAM" id="SSF47384">
    <property type="entry name" value="Homodimeric domain of signal transducing histidine kinase"/>
    <property type="match status" value="1"/>
</dbReference>
<dbReference type="SMART" id="SM00388">
    <property type="entry name" value="HisKA"/>
    <property type="match status" value="1"/>
</dbReference>
<keyword evidence="9" id="KW-0902">Two-component regulatory system</keyword>
<dbReference type="Pfam" id="PF00672">
    <property type="entry name" value="HAMP"/>
    <property type="match status" value="1"/>
</dbReference>
<evidence type="ECO:0000256" key="5">
    <source>
        <dbReference type="ARBA" id="ARBA00022679"/>
    </source>
</evidence>
<dbReference type="InterPro" id="IPR004358">
    <property type="entry name" value="Sig_transdc_His_kin-like_C"/>
</dbReference>
<keyword evidence="4" id="KW-0597">Phosphoprotein</keyword>
<evidence type="ECO:0000256" key="10">
    <source>
        <dbReference type="ARBA" id="ARBA00023136"/>
    </source>
</evidence>
<keyword evidence="6 12" id="KW-0812">Transmembrane</keyword>
<dbReference type="GO" id="GO:0000155">
    <property type="term" value="F:phosphorelay sensor kinase activity"/>
    <property type="evidence" value="ECO:0007669"/>
    <property type="project" value="InterPro"/>
</dbReference>
<gene>
    <name evidence="15" type="ORF">G3M58_13490</name>
</gene>
<feature type="domain" description="Histidine kinase" evidence="13">
    <location>
        <begin position="244"/>
        <end position="462"/>
    </location>
</feature>
<dbReference type="InterPro" id="IPR036097">
    <property type="entry name" value="HisK_dim/P_sf"/>
</dbReference>
<dbReference type="SUPFAM" id="SSF55874">
    <property type="entry name" value="ATPase domain of HSP90 chaperone/DNA topoisomerase II/histidine kinase"/>
    <property type="match status" value="1"/>
</dbReference>
<dbReference type="Gene3D" id="1.10.287.130">
    <property type="match status" value="1"/>
</dbReference>
<feature type="transmembrane region" description="Helical" evidence="12">
    <location>
        <begin position="161"/>
        <end position="187"/>
    </location>
</feature>
<dbReference type="EMBL" id="JAAGMN010001394">
    <property type="protein sequence ID" value="NEE07459.1"/>
    <property type="molecule type" value="Genomic_DNA"/>
</dbReference>
<evidence type="ECO:0000256" key="4">
    <source>
        <dbReference type="ARBA" id="ARBA00022553"/>
    </source>
</evidence>
<evidence type="ECO:0000313" key="15">
    <source>
        <dbReference type="EMBL" id="NEE07459.1"/>
    </source>
</evidence>
<dbReference type="Gene3D" id="3.30.565.10">
    <property type="entry name" value="Histidine kinase-like ATPase, C-terminal domain"/>
    <property type="match status" value="1"/>
</dbReference>
<dbReference type="SMART" id="SM00387">
    <property type="entry name" value="HATPase_c"/>
    <property type="match status" value="1"/>
</dbReference>
<dbReference type="GO" id="GO:0005886">
    <property type="term" value="C:plasma membrane"/>
    <property type="evidence" value="ECO:0007669"/>
    <property type="project" value="UniProtKB-SubCell"/>
</dbReference>
<comment type="catalytic activity">
    <reaction evidence="1">
        <text>ATP + protein L-histidine = ADP + protein N-phospho-L-histidine.</text>
        <dbReference type="EC" id="2.7.13.3"/>
    </reaction>
</comment>
<evidence type="ECO:0000259" key="14">
    <source>
        <dbReference type="PROSITE" id="PS50885"/>
    </source>
</evidence>
<dbReference type="InterPro" id="IPR005467">
    <property type="entry name" value="His_kinase_dom"/>
</dbReference>
<dbReference type="PANTHER" id="PTHR45436">
    <property type="entry name" value="SENSOR HISTIDINE KINASE YKOH"/>
    <property type="match status" value="1"/>
</dbReference>
<dbReference type="PROSITE" id="PS50885">
    <property type="entry name" value="HAMP"/>
    <property type="match status" value="1"/>
</dbReference>
<comment type="subcellular location">
    <subcellularLocation>
        <location evidence="2">Cell membrane</location>
    </subcellularLocation>
</comment>
<keyword evidence="7 15" id="KW-0418">Kinase</keyword>
<evidence type="ECO:0000256" key="6">
    <source>
        <dbReference type="ARBA" id="ARBA00022692"/>
    </source>
</evidence>
<dbReference type="InterPro" id="IPR003660">
    <property type="entry name" value="HAMP_dom"/>
</dbReference>
<feature type="domain" description="HAMP" evidence="14">
    <location>
        <begin position="184"/>
        <end position="236"/>
    </location>
</feature>
<keyword evidence="11" id="KW-0175">Coiled coil</keyword>
<dbReference type="CDD" id="cd00075">
    <property type="entry name" value="HATPase"/>
    <property type="match status" value="1"/>
</dbReference>
<evidence type="ECO:0000256" key="8">
    <source>
        <dbReference type="ARBA" id="ARBA00022989"/>
    </source>
</evidence>
<dbReference type="CDD" id="cd00082">
    <property type="entry name" value="HisKA"/>
    <property type="match status" value="1"/>
</dbReference>
<keyword evidence="10 12" id="KW-0472">Membrane</keyword>
<feature type="coiled-coil region" evidence="11">
    <location>
        <begin position="275"/>
        <end position="302"/>
    </location>
</feature>
<accession>A0A6G3WPK7</accession>
<dbReference type="InterPro" id="IPR036890">
    <property type="entry name" value="HATPase_C_sf"/>
</dbReference>
<sequence length="507" mass="53926">MRTRVLTALLAFAVLALAGFTVPLMTLTASERTQQLTAARSGDLDRFATLTDQAARSGDTSALVAEATRYTQIYGEAVVIVDARRAPVVQTGGMQASDPVVARLVDAALRNQPVSPTSTVRPWNRDDRLFARPAGSGTRVTGAVVLRTSVHAAAHDIAVRWGFILLGTGLVAVACLVLALAATRWVVRPLHRLDRAVGELAAGLPPQHAQVGGPPELRKLVTGFNRMADTVTAALAQQRRLVADTSHQLRNPLTALRLRVDSLGSRLPPSANRTYTGVTDELERMERLLDDLLALATAEQRAGELTVNGPGEDDRCDAAAIALDRAQLWRPVADRAGVSLDARNAPRTEAACTETELAQAVDVLVDNAIKYAGQGAEIVVDTVLDGQWVQLEVRDNGAGLTQDELVHLTDRFWRSERHRGVRGSGLGLAIVERIAAGRGGRITFRSVAPQGLSVKVFLPRAASARADPCGSCDPMPGGAALGARVPCARHEPSVLVAGGDQSEGRYL</sequence>
<dbReference type="EC" id="2.7.13.3" evidence="3"/>
<dbReference type="InterPro" id="IPR003594">
    <property type="entry name" value="HATPase_dom"/>
</dbReference>
<dbReference type="Pfam" id="PF00512">
    <property type="entry name" value="HisKA"/>
    <property type="match status" value="1"/>
</dbReference>
<evidence type="ECO:0000256" key="11">
    <source>
        <dbReference type="SAM" id="Coils"/>
    </source>
</evidence>
<evidence type="ECO:0000256" key="9">
    <source>
        <dbReference type="ARBA" id="ARBA00023012"/>
    </source>
</evidence>
<keyword evidence="8 12" id="KW-1133">Transmembrane helix</keyword>
<evidence type="ECO:0000256" key="12">
    <source>
        <dbReference type="SAM" id="Phobius"/>
    </source>
</evidence>
<dbReference type="Gene3D" id="6.10.340.10">
    <property type="match status" value="1"/>
</dbReference>
<proteinExistence type="predicted"/>
<evidence type="ECO:0000256" key="3">
    <source>
        <dbReference type="ARBA" id="ARBA00012438"/>
    </source>
</evidence>
<organism evidence="15">
    <name type="scientific">Streptomyces sp. SID7499</name>
    <dbReference type="NCBI Taxonomy" id="2706086"/>
    <lineage>
        <taxon>Bacteria</taxon>
        <taxon>Bacillati</taxon>
        <taxon>Actinomycetota</taxon>
        <taxon>Actinomycetes</taxon>
        <taxon>Kitasatosporales</taxon>
        <taxon>Streptomycetaceae</taxon>
        <taxon>Streptomyces</taxon>
    </lineage>
</organism>
<dbReference type="InterPro" id="IPR003661">
    <property type="entry name" value="HisK_dim/P_dom"/>
</dbReference>
<comment type="caution">
    <text evidence="15">The sequence shown here is derived from an EMBL/GenBank/DDBJ whole genome shotgun (WGS) entry which is preliminary data.</text>
</comment>
<reference evidence="15" key="1">
    <citation type="submission" date="2020-01" db="EMBL/GenBank/DDBJ databases">
        <title>Insect and environment-associated Actinomycetes.</title>
        <authorList>
            <person name="Currrie C."/>
            <person name="Chevrette M."/>
            <person name="Carlson C."/>
            <person name="Stubbendieck R."/>
            <person name="Wendt-Pienkowski E."/>
        </authorList>
    </citation>
    <scope>NUCLEOTIDE SEQUENCE</scope>
    <source>
        <strain evidence="15">SID7499</strain>
    </source>
</reference>
<name>A0A6G3WPK7_9ACTN</name>
<evidence type="ECO:0000256" key="1">
    <source>
        <dbReference type="ARBA" id="ARBA00000085"/>
    </source>
</evidence>
<protein>
    <recommendedName>
        <fullName evidence="3">histidine kinase</fullName>
        <ecNumber evidence="3">2.7.13.3</ecNumber>
    </recommendedName>
</protein>
<evidence type="ECO:0000256" key="2">
    <source>
        <dbReference type="ARBA" id="ARBA00004236"/>
    </source>
</evidence>
<dbReference type="PROSITE" id="PS50109">
    <property type="entry name" value="HIS_KIN"/>
    <property type="match status" value="1"/>
</dbReference>
<dbReference type="PANTHER" id="PTHR45436:SF5">
    <property type="entry name" value="SENSOR HISTIDINE KINASE TRCS"/>
    <property type="match status" value="1"/>
</dbReference>